<dbReference type="Proteomes" id="UP000265520">
    <property type="component" value="Unassembled WGS sequence"/>
</dbReference>
<dbReference type="PANTHER" id="PTHR48475">
    <property type="entry name" value="RIBONUCLEASE H"/>
    <property type="match status" value="1"/>
</dbReference>
<dbReference type="PANTHER" id="PTHR48475:SF1">
    <property type="entry name" value="RNASE H TYPE-1 DOMAIN-CONTAINING PROTEIN"/>
    <property type="match status" value="1"/>
</dbReference>
<dbReference type="EMBL" id="LXQA010308218">
    <property type="protein sequence ID" value="MCI42735.1"/>
    <property type="molecule type" value="Genomic_DNA"/>
</dbReference>
<name>A0A392S4A5_9FABA</name>
<feature type="non-terminal residue" evidence="1">
    <location>
        <position position="106"/>
    </location>
</feature>
<proteinExistence type="predicted"/>
<accession>A0A392S4A5</accession>
<dbReference type="AlphaFoldDB" id="A0A392S4A5"/>
<sequence>MADALATLSSMFEMNHWNDMPSISIKRLERPAHVFVAEEFLDDKPWFYDIKCFLQSQEYPLGASNKDKKTLRRLSSSFFLNEDVLYKRNYDMVLLRCVDRQEADAL</sequence>
<protein>
    <submittedName>
        <fullName evidence="1">Uncharacterized protein</fullName>
    </submittedName>
</protein>
<keyword evidence="2" id="KW-1185">Reference proteome</keyword>
<reference evidence="1 2" key="1">
    <citation type="journal article" date="2018" name="Front. Plant Sci.">
        <title>Red Clover (Trifolium pratense) and Zigzag Clover (T. medium) - A Picture of Genomic Similarities and Differences.</title>
        <authorList>
            <person name="Dluhosova J."/>
            <person name="Istvanek J."/>
            <person name="Nedelnik J."/>
            <person name="Repkova J."/>
        </authorList>
    </citation>
    <scope>NUCLEOTIDE SEQUENCE [LARGE SCALE GENOMIC DNA]</scope>
    <source>
        <strain evidence="2">cv. 10/8</strain>
        <tissue evidence="1">Leaf</tissue>
    </source>
</reference>
<comment type="caution">
    <text evidence="1">The sequence shown here is derived from an EMBL/GenBank/DDBJ whole genome shotgun (WGS) entry which is preliminary data.</text>
</comment>
<evidence type="ECO:0000313" key="1">
    <source>
        <dbReference type="EMBL" id="MCI42735.1"/>
    </source>
</evidence>
<evidence type="ECO:0000313" key="2">
    <source>
        <dbReference type="Proteomes" id="UP000265520"/>
    </source>
</evidence>
<organism evidence="1 2">
    <name type="scientific">Trifolium medium</name>
    <dbReference type="NCBI Taxonomy" id="97028"/>
    <lineage>
        <taxon>Eukaryota</taxon>
        <taxon>Viridiplantae</taxon>
        <taxon>Streptophyta</taxon>
        <taxon>Embryophyta</taxon>
        <taxon>Tracheophyta</taxon>
        <taxon>Spermatophyta</taxon>
        <taxon>Magnoliopsida</taxon>
        <taxon>eudicotyledons</taxon>
        <taxon>Gunneridae</taxon>
        <taxon>Pentapetalae</taxon>
        <taxon>rosids</taxon>
        <taxon>fabids</taxon>
        <taxon>Fabales</taxon>
        <taxon>Fabaceae</taxon>
        <taxon>Papilionoideae</taxon>
        <taxon>50 kb inversion clade</taxon>
        <taxon>NPAAA clade</taxon>
        <taxon>Hologalegina</taxon>
        <taxon>IRL clade</taxon>
        <taxon>Trifolieae</taxon>
        <taxon>Trifolium</taxon>
    </lineage>
</organism>